<keyword evidence="2" id="KW-0472">Membrane</keyword>
<proteinExistence type="predicted"/>
<keyword evidence="4" id="KW-1185">Reference proteome</keyword>
<feature type="region of interest" description="Disordered" evidence="1">
    <location>
        <begin position="98"/>
        <end position="200"/>
    </location>
</feature>
<gene>
    <name evidence="3" type="ORF">WJX75_008571</name>
</gene>
<accession>A0ABR2YUS1</accession>
<dbReference type="Proteomes" id="UP001491310">
    <property type="component" value="Unassembled WGS sequence"/>
</dbReference>
<feature type="compositionally biased region" description="Polar residues" evidence="1">
    <location>
        <begin position="145"/>
        <end position="155"/>
    </location>
</feature>
<evidence type="ECO:0000256" key="2">
    <source>
        <dbReference type="SAM" id="Phobius"/>
    </source>
</evidence>
<name>A0ABR2YUS1_9CHLO</name>
<keyword evidence="2" id="KW-0812">Transmembrane</keyword>
<comment type="caution">
    <text evidence="3">The sequence shown here is derived from an EMBL/GenBank/DDBJ whole genome shotgun (WGS) entry which is preliminary data.</text>
</comment>
<sequence length="216" mass="22626">MAVAQSPAVFTPGTPGVLPAYFNQPDQFQAAKYFTFIFFGLSCFVILLFGGFVIAHCFRRLRRRHEPNVPVVQMSGNAGSRAGEVLITVPMKEGRLVSNPDGGIEVAYIPDSPRSPVPKPPPTTPSTGDRPPASSAGDSLADSPGASQPLPTSSGACIASGPAAASGVANPSAGVSTPRTGTSGGPAAGEAQEGPTNNERLDEYWRRRHAQMYHFF</sequence>
<organism evidence="3 4">
    <name type="scientific">Coccomyxa subellipsoidea</name>
    <dbReference type="NCBI Taxonomy" id="248742"/>
    <lineage>
        <taxon>Eukaryota</taxon>
        <taxon>Viridiplantae</taxon>
        <taxon>Chlorophyta</taxon>
        <taxon>core chlorophytes</taxon>
        <taxon>Trebouxiophyceae</taxon>
        <taxon>Trebouxiophyceae incertae sedis</taxon>
        <taxon>Coccomyxaceae</taxon>
        <taxon>Coccomyxa</taxon>
    </lineage>
</organism>
<protein>
    <submittedName>
        <fullName evidence="3">Uncharacterized protein</fullName>
    </submittedName>
</protein>
<keyword evidence="2" id="KW-1133">Transmembrane helix</keyword>
<evidence type="ECO:0000256" key="1">
    <source>
        <dbReference type="SAM" id="MobiDB-lite"/>
    </source>
</evidence>
<feature type="compositionally biased region" description="Pro residues" evidence="1">
    <location>
        <begin position="113"/>
        <end position="124"/>
    </location>
</feature>
<reference evidence="3 4" key="1">
    <citation type="journal article" date="2024" name="Nat. Commun.">
        <title>Phylogenomics reveals the evolutionary origins of lichenization in chlorophyte algae.</title>
        <authorList>
            <person name="Puginier C."/>
            <person name="Libourel C."/>
            <person name="Otte J."/>
            <person name="Skaloud P."/>
            <person name="Haon M."/>
            <person name="Grisel S."/>
            <person name="Petersen M."/>
            <person name="Berrin J.G."/>
            <person name="Delaux P.M."/>
            <person name="Dal Grande F."/>
            <person name="Keller J."/>
        </authorList>
    </citation>
    <scope>NUCLEOTIDE SEQUENCE [LARGE SCALE GENOMIC DNA]</scope>
    <source>
        <strain evidence="3 4">SAG 216-7</strain>
    </source>
</reference>
<dbReference type="EMBL" id="JALJOT010000005">
    <property type="protein sequence ID" value="KAK9915392.1"/>
    <property type="molecule type" value="Genomic_DNA"/>
</dbReference>
<evidence type="ECO:0000313" key="3">
    <source>
        <dbReference type="EMBL" id="KAK9915392.1"/>
    </source>
</evidence>
<evidence type="ECO:0000313" key="4">
    <source>
        <dbReference type="Proteomes" id="UP001491310"/>
    </source>
</evidence>
<feature type="transmembrane region" description="Helical" evidence="2">
    <location>
        <begin position="33"/>
        <end position="55"/>
    </location>
</feature>